<dbReference type="PANTHER" id="PTHR31084">
    <property type="entry name" value="ALPHA-L-FUCOSIDASE 2"/>
    <property type="match status" value="1"/>
</dbReference>
<feature type="domain" description="Alpha fucosidase A-like C-terminal" evidence="2">
    <location>
        <begin position="692"/>
        <end position="758"/>
    </location>
</feature>
<keyword evidence="5" id="KW-1185">Reference proteome</keyword>
<name>A0ABW0HP93_9BACL</name>
<reference evidence="5" key="1">
    <citation type="journal article" date="2019" name="Int. J. Syst. Evol. Microbiol.">
        <title>The Global Catalogue of Microorganisms (GCM) 10K type strain sequencing project: providing services to taxonomists for standard genome sequencing and annotation.</title>
        <authorList>
            <consortium name="The Broad Institute Genomics Platform"/>
            <consortium name="The Broad Institute Genome Sequencing Center for Infectious Disease"/>
            <person name="Wu L."/>
            <person name="Ma J."/>
        </authorList>
    </citation>
    <scope>NUCLEOTIDE SEQUENCE [LARGE SCALE GENOMIC DNA]</scope>
    <source>
        <strain evidence="5">CGMCC 1.18575</strain>
    </source>
</reference>
<accession>A0ABW0HP93</accession>
<feature type="domain" description="Glycosyl hydrolase family 95 catalytic" evidence="3">
    <location>
        <begin position="263"/>
        <end position="690"/>
    </location>
</feature>
<comment type="caution">
    <text evidence="4">The sequence shown here is derived from an EMBL/GenBank/DDBJ whole genome shotgun (WGS) entry which is preliminary data.</text>
</comment>
<dbReference type="Pfam" id="PF22124">
    <property type="entry name" value="Glyco_hydro_95_cat"/>
    <property type="match status" value="1"/>
</dbReference>
<dbReference type="Pfam" id="PF21307">
    <property type="entry name" value="Glyco_hydro_95_C"/>
    <property type="match status" value="1"/>
</dbReference>
<protein>
    <submittedName>
        <fullName evidence="4">Glycoside hydrolase N-terminal domain-containing protein</fullName>
    </submittedName>
</protein>
<proteinExistence type="predicted"/>
<sequence>MKMRYNGPAAGWTEGLPIGNGAIGAVIAGGGDAETWYVTESTFWSGKPERTPSRSNGKADLARVRERFFAGDYEGGEKLVEELLMPEKGNFGTNVAMCDVQFRYGHSEARFVRELDLETAIVRIAYEFNRIRFERETFASHADGIVASRIRSHTPGRVTFSLEISGRTDDLEAVQSGDSDRLLFRCQATESVHSDGRCGVRGAGAAKVILSGGTVRHERDKLMIEGADEAVVIFAASTDYGTRDEDWKHEPEHRVELAAAKGFDRLRQDHVADYRALYARVTIKLGGDEAGMEAAEAEEMLPTDERTTALREGRADDPGLFALFYQYGRYLMISGSREDSKLPMHLQGIWNDGEASRMAWSCDYHLDVNTQMNYYPAETGNLAECHLPLLHFTERLSEAGKDAARDFYGCEGWVAHVFTNAWGFTAPGWHYSWGMNVTGGLWLAAQLQEHDAFGGGDVFLAEVGYPVSKSAAEFYLDYMTVHPANGYLVTGPSNSPENSFYPEGASEGSRSMSMGPTMDTMLVRELFTFCIDASRRLGKDEALREKLERALPLLAPPMIGRAGQLQEWLEDYEEAQPDHRHLSHLYGVYPGNEITPDGTPPLANAAKVTLDNRQRESTLEDVEFTLALFAAGRARLRDGDKAREHLAYLIGELCFPNLLTFSKPGIAGAETYIFIADGNFGGAAAFAEMLLQSHAGEIHLLPAIPSSWPEGSYSGLKARGGAEIGAEWKEGRLISATIKASDSLRTKLRYGETDVEIDMAPGEFRSFDGALNALK</sequence>
<dbReference type="Proteomes" id="UP001596113">
    <property type="component" value="Unassembled WGS sequence"/>
</dbReference>
<evidence type="ECO:0000259" key="3">
    <source>
        <dbReference type="Pfam" id="PF22124"/>
    </source>
</evidence>
<dbReference type="EMBL" id="JBHSMI010000009">
    <property type="protein sequence ID" value="MFC5402035.1"/>
    <property type="molecule type" value="Genomic_DNA"/>
</dbReference>
<evidence type="ECO:0000313" key="5">
    <source>
        <dbReference type="Proteomes" id="UP001596113"/>
    </source>
</evidence>
<dbReference type="GO" id="GO:0016787">
    <property type="term" value="F:hydrolase activity"/>
    <property type="evidence" value="ECO:0007669"/>
    <property type="project" value="UniProtKB-KW"/>
</dbReference>
<dbReference type="InterPro" id="IPR016518">
    <property type="entry name" value="Alpha-L-fucosidase"/>
</dbReference>
<dbReference type="Gene3D" id="1.50.10.10">
    <property type="match status" value="1"/>
</dbReference>
<dbReference type="Pfam" id="PF14498">
    <property type="entry name" value="Glyco_hyd_65N_2"/>
    <property type="match status" value="1"/>
</dbReference>
<organism evidence="4 5">
    <name type="scientific">Cohnella soli</name>
    <dbReference type="NCBI Taxonomy" id="425005"/>
    <lineage>
        <taxon>Bacteria</taxon>
        <taxon>Bacillati</taxon>
        <taxon>Bacillota</taxon>
        <taxon>Bacilli</taxon>
        <taxon>Bacillales</taxon>
        <taxon>Paenibacillaceae</taxon>
        <taxon>Cohnella</taxon>
    </lineage>
</organism>
<evidence type="ECO:0000313" key="4">
    <source>
        <dbReference type="EMBL" id="MFC5402035.1"/>
    </source>
</evidence>
<dbReference type="InterPro" id="IPR054363">
    <property type="entry name" value="GH95_cat"/>
</dbReference>
<dbReference type="PIRSF" id="PIRSF007663">
    <property type="entry name" value="UCP007663"/>
    <property type="match status" value="1"/>
</dbReference>
<dbReference type="InterPro" id="IPR008928">
    <property type="entry name" value="6-hairpin_glycosidase_sf"/>
</dbReference>
<evidence type="ECO:0000259" key="1">
    <source>
        <dbReference type="Pfam" id="PF14498"/>
    </source>
</evidence>
<dbReference type="RefSeq" id="WP_378130106.1">
    <property type="nucleotide sequence ID" value="NZ_JBHSMI010000009.1"/>
</dbReference>
<dbReference type="SUPFAM" id="SSF48208">
    <property type="entry name" value="Six-hairpin glycosidases"/>
    <property type="match status" value="1"/>
</dbReference>
<keyword evidence="4" id="KW-0378">Hydrolase</keyword>
<dbReference type="InterPro" id="IPR027414">
    <property type="entry name" value="GH95_N_dom"/>
</dbReference>
<gene>
    <name evidence="4" type="ORF">ACFPOF_04730</name>
</gene>
<dbReference type="PANTHER" id="PTHR31084:SF0">
    <property type="entry name" value="ALPHA-L-FUCOSIDASE 2"/>
    <property type="match status" value="1"/>
</dbReference>
<feature type="domain" description="Glycosyl hydrolase family 95 N-terminal" evidence="1">
    <location>
        <begin position="3"/>
        <end position="240"/>
    </location>
</feature>
<evidence type="ECO:0000259" key="2">
    <source>
        <dbReference type="Pfam" id="PF21307"/>
    </source>
</evidence>
<dbReference type="InterPro" id="IPR049053">
    <property type="entry name" value="AFCA-like_C"/>
</dbReference>
<dbReference type="InterPro" id="IPR012341">
    <property type="entry name" value="6hp_glycosidase-like_sf"/>
</dbReference>